<dbReference type="OrthoDB" id="170259at2157"/>
<evidence type="ECO:0000313" key="3">
    <source>
        <dbReference type="Proteomes" id="UP000199199"/>
    </source>
</evidence>
<dbReference type="InterPro" id="IPR058328">
    <property type="entry name" value="DUF8015"/>
</dbReference>
<dbReference type="RefSeq" id="WP_092901043.1">
    <property type="nucleotide sequence ID" value="NZ_FOZS01000001.1"/>
</dbReference>
<reference evidence="3" key="1">
    <citation type="submission" date="2016-10" db="EMBL/GenBank/DDBJ databases">
        <authorList>
            <person name="Varghese N."/>
            <person name="Submissions S."/>
        </authorList>
    </citation>
    <scope>NUCLEOTIDE SEQUENCE [LARGE SCALE GENOMIC DNA]</scope>
    <source>
        <strain evidence="3">DSM 22427</strain>
    </source>
</reference>
<organism evidence="2 3">
    <name type="scientific">Halostagnicola kamekurae</name>
    <dbReference type="NCBI Taxonomy" id="619731"/>
    <lineage>
        <taxon>Archaea</taxon>
        <taxon>Methanobacteriati</taxon>
        <taxon>Methanobacteriota</taxon>
        <taxon>Stenosarchaea group</taxon>
        <taxon>Halobacteria</taxon>
        <taxon>Halobacteriales</taxon>
        <taxon>Natrialbaceae</taxon>
        <taxon>Halostagnicola</taxon>
    </lineage>
</organism>
<sequence length="86" mass="8967">MYEKAQDVPERDPFETLVDVLTAATRYDLALGIIPSAFAVALVAASVLGIPVQYALLPAAAVGAMVFADACYLNPPIDPDQGSDTA</sequence>
<keyword evidence="1" id="KW-1133">Transmembrane helix</keyword>
<protein>
    <submittedName>
        <fullName evidence="2">Uncharacterized protein</fullName>
    </submittedName>
</protein>
<keyword evidence="1" id="KW-0472">Membrane</keyword>
<name>A0A1I6PDC0_9EURY</name>
<dbReference type="EMBL" id="FOZS01000001">
    <property type="protein sequence ID" value="SFS38179.1"/>
    <property type="molecule type" value="Genomic_DNA"/>
</dbReference>
<evidence type="ECO:0000256" key="1">
    <source>
        <dbReference type="SAM" id="Phobius"/>
    </source>
</evidence>
<gene>
    <name evidence="2" type="ORF">SAMN04488556_0479</name>
</gene>
<dbReference type="Proteomes" id="UP000199199">
    <property type="component" value="Unassembled WGS sequence"/>
</dbReference>
<accession>A0A1I6PDC0</accession>
<dbReference type="AlphaFoldDB" id="A0A1I6PDC0"/>
<evidence type="ECO:0000313" key="2">
    <source>
        <dbReference type="EMBL" id="SFS38179.1"/>
    </source>
</evidence>
<feature type="transmembrane region" description="Helical" evidence="1">
    <location>
        <begin position="29"/>
        <end position="48"/>
    </location>
</feature>
<keyword evidence="1" id="KW-0812">Transmembrane</keyword>
<proteinExistence type="predicted"/>
<keyword evidence="3" id="KW-1185">Reference proteome</keyword>
<dbReference type="Pfam" id="PF26047">
    <property type="entry name" value="DUF8015"/>
    <property type="match status" value="1"/>
</dbReference>